<dbReference type="Pfam" id="PF01929">
    <property type="entry name" value="Ribosomal_L14e"/>
    <property type="match status" value="1"/>
</dbReference>
<name>A0AAW0G012_9APHY</name>
<comment type="function">
    <text evidence="1">Component of the ribosome, a large ribonucleoprotein complex responsible for the synthesis of proteins in the cell. The small ribosomal subunit (SSU) binds messenger RNAs (mRNAs) and translates the encoded message by selecting cognate aminoacyl-transfer RNA (tRNA) molecules. The large subunit (LSU) contains the ribosomal catalytic site termed the peptidyl transferase center (PTC), which catalyzes the formation of peptide bonds, thereby polymerizing the amino acids delivered by tRNAs into a polypeptide chain. The nascent polypeptides leave the ribosome through a tunnel in the LSU and interact with protein factors that function in enzymatic processing, targeting, and the membrane insertion of nascent chains at the exit of the ribosomal tunnel.</text>
</comment>
<dbReference type="PANTHER" id="PTHR11127:SF2">
    <property type="entry name" value="LARGE RIBOSOMAL SUBUNIT PROTEIN EL14"/>
    <property type="match status" value="1"/>
</dbReference>
<dbReference type="SUPFAM" id="SSF50104">
    <property type="entry name" value="Translation proteins SH3-like domain"/>
    <property type="match status" value="1"/>
</dbReference>
<keyword evidence="4" id="KW-0963">Cytoplasm</keyword>
<dbReference type="InterPro" id="IPR039660">
    <property type="entry name" value="Ribosomal_eL14"/>
</dbReference>
<organism evidence="8 9">
    <name type="scientific">Cerrena zonata</name>
    <dbReference type="NCBI Taxonomy" id="2478898"/>
    <lineage>
        <taxon>Eukaryota</taxon>
        <taxon>Fungi</taxon>
        <taxon>Dikarya</taxon>
        <taxon>Basidiomycota</taxon>
        <taxon>Agaricomycotina</taxon>
        <taxon>Agaricomycetes</taxon>
        <taxon>Polyporales</taxon>
        <taxon>Cerrenaceae</taxon>
        <taxon>Cerrena</taxon>
    </lineage>
</organism>
<keyword evidence="5" id="KW-0689">Ribosomal protein</keyword>
<dbReference type="InterPro" id="IPR002784">
    <property type="entry name" value="Ribosomal_eL14_dom"/>
</dbReference>
<comment type="subcellular location">
    <subcellularLocation>
        <location evidence="2">Cytoplasm</location>
    </subcellularLocation>
</comment>
<evidence type="ECO:0000313" key="8">
    <source>
        <dbReference type="EMBL" id="KAK7685034.1"/>
    </source>
</evidence>
<evidence type="ECO:0000313" key="9">
    <source>
        <dbReference type="Proteomes" id="UP001385951"/>
    </source>
</evidence>
<evidence type="ECO:0000256" key="2">
    <source>
        <dbReference type="ARBA" id="ARBA00004496"/>
    </source>
</evidence>
<dbReference type="Gene3D" id="6.10.250.2270">
    <property type="match status" value="1"/>
</dbReference>
<gene>
    <name evidence="8" type="ORF">QCA50_011870</name>
</gene>
<dbReference type="Proteomes" id="UP001385951">
    <property type="component" value="Unassembled WGS sequence"/>
</dbReference>
<dbReference type="InterPro" id="IPR005824">
    <property type="entry name" value="KOW"/>
</dbReference>
<keyword evidence="9" id="KW-1185">Reference proteome</keyword>
<evidence type="ECO:0000256" key="4">
    <source>
        <dbReference type="ARBA" id="ARBA00022490"/>
    </source>
</evidence>
<accession>A0AAW0G012</accession>
<dbReference type="Pfam" id="PF00467">
    <property type="entry name" value="KOW"/>
    <property type="match status" value="1"/>
</dbReference>
<dbReference type="FunFam" id="2.30.30.30:FF:000030">
    <property type="entry name" value="60S ribosomal protein L14"/>
    <property type="match status" value="1"/>
</dbReference>
<protein>
    <recommendedName>
        <fullName evidence="7">KOW domain-containing protein</fullName>
    </recommendedName>
</protein>
<comment type="similarity">
    <text evidence="3">Belongs to the eukaryotic ribosomal protein eL14 family.</text>
</comment>
<dbReference type="SMART" id="SM00739">
    <property type="entry name" value="KOW"/>
    <property type="match status" value="1"/>
</dbReference>
<dbReference type="GO" id="GO:0042273">
    <property type="term" value="P:ribosomal large subunit biogenesis"/>
    <property type="evidence" value="ECO:0007669"/>
    <property type="project" value="TreeGrafter"/>
</dbReference>
<feature type="domain" description="KOW" evidence="7">
    <location>
        <begin position="30"/>
        <end position="57"/>
    </location>
</feature>
<sequence length="157" mass="17563">MARENSVVPIVVSGYRSHLEELPESNFKRFVEVGRVVLLKSGPYEGHIAVIAEIIDHNRAIIDGPTTGVPRQSFPYRHLTLTPLKLSKLPRAAGTGAVRRHIEADGIVEKWNKSSWAQKRAAVEKRRSLSDFERFAVMLAKKSRADRVRKAVKAAKA</sequence>
<evidence type="ECO:0000256" key="3">
    <source>
        <dbReference type="ARBA" id="ARBA00006592"/>
    </source>
</evidence>
<comment type="caution">
    <text evidence="8">The sequence shown here is derived from an EMBL/GenBank/DDBJ whole genome shotgun (WGS) entry which is preliminary data.</text>
</comment>
<dbReference type="Gene3D" id="2.30.30.30">
    <property type="match status" value="1"/>
</dbReference>
<proteinExistence type="inferred from homology"/>
<dbReference type="GO" id="GO:0003723">
    <property type="term" value="F:RNA binding"/>
    <property type="evidence" value="ECO:0007669"/>
    <property type="project" value="InterPro"/>
</dbReference>
<dbReference type="GO" id="GO:0006412">
    <property type="term" value="P:translation"/>
    <property type="evidence" value="ECO:0007669"/>
    <property type="project" value="InterPro"/>
</dbReference>
<reference evidence="8 9" key="1">
    <citation type="submission" date="2022-09" db="EMBL/GenBank/DDBJ databases">
        <authorList>
            <person name="Palmer J.M."/>
        </authorList>
    </citation>
    <scope>NUCLEOTIDE SEQUENCE [LARGE SCALE GENOMIC DNA]</scope>
    <source>
        <strain evidence="8 9">DSM 7382</strain>
    </source>
</reference>
<evidence type="ECO:0000259" key="7">
    <source>
        <dbReference type="SMART" id="SM00739"/>
    </source>
</evidence>
<dbReference type="GO" id="GO:0003735">
    <property type="term" value="F:structural constituent of ribosome"/>
    <property type="evidence" value="ECO:0007669"/>
    <property type="project" value="InterPro"/>
</dbReference>
<evidence type="ECO:0000256" key="1">
    <source>
        <dbReference type="ARBA" id="ARBA00004021"/>
    </source>
</evidence>
<dbReference type="AlphaFoldDB" id="A0AAW0G012"/>
<keyword evidence="6" id="KW-0687">Ribonucleoprotein</keyword>
<dbReference type="EMBL" id="JASBNA010000022">
    <property type="protein sequence ID" value="KAK7685034.1"/>
    <property type="molecule type" value="Genomic_DNA"/>
</dbReference>
<evidence type="ECO:0000256" key="6">
    <source>
        <dbReference type="ARBA" id="ARBA00023274"/>
    </source>
</evidence>
<dbReference type="CDD" id="cd23702">
    <property type="entry name" value="eL14"/>
    <property type="match status" value="1"/>
</dbReference>
<dbReference type="GO" id="GO:0022625">
    <property type="term" value="C:cytosolic large ribosomal subunit"/>
    <property type="evidence" value="ECO:0007669"/>
    <property type="project" value="TreeGrafter"/>
</dbReference>
<dbReference type="InterPro" id="IPR008991">
    <property type="entry name" value="Translation_prot_SH3-like_sf"/>
</dbReference>
<dbReference type="InterPro" id="IPR014722">
    <property type="entry name" value="Rib_uL2_dom2"/>
</dbReference>
<evidence type="ECO:0000256" key="5">
    <source>
        <dbReference type="ARBA" id="ARBA00022980"/>
    </source>
</evidence>
<dbReference type="PANTHER" id="PTHR11127">
    <property type="entry name" value="60S RIBOSOMAL PROTEIN L14"/>
    <property type="match status" value="1"/>
</dbReference>